<name>A0ABR1V5S1_9PEZI</name>
<keyword evidence="2" id="KW-1185">Reference proteome</keyword>
<evidence type="ECO:0000313" key="1">
    <source>
        <dbReference type="EMBL" id="KAK8066540.1"/>
    </source>
</evidence>
<gene>
    <name evidence="1" type="ORF">PG997_013287</name>
</gene>
<evidence type="ECO:0000313" key="2">
    <source>
        <dbReference type="Proteomes" id="UP001433268"/>
    </source>
</evidence>
<dbReference type="RefSeq" id="XP_066663293.1">
    <property type="nucleotide sequence ID" value="XM_066817601.1"/>
</dbReference>
<comment type="caution">
    <text evidence="1">The sequence shown here is derived from an EMBL/GenBank/DDBJ whole genome shotgun (WGS) entry which is preliminary data.</text>
</comment>
<sequence length="137" mass="14778">MIGSLPTELLLQILAIDSAADLCALIRASPVAHRVFVSAKRVVLPNILSRALGPVLRDAVIATLSTPAESTSSKLHPEIRGALELPIESAFALVRVNRDVQFFTDEFELLRLPELRKLDPEAAVSQAAYFATSSGTE</sequence>
<organism evidence="1 2">
    <name type="scientific">Apiospora hydei</name>
    <dbReference type="NCBI Taxonomy" id="1337664"/>
    <lineage>
        <taxon>Eukaryota</taxon>
        <taxon>Fungi</taxon>
        <taxon>Dikarya</taxon>
        <taxon>Ascomycota</taxon>
        <taxon>Pezizomycotina</taxon>
        <taxon>Sordariomycetes</taxon>
        <taxon>Xylariomycetidae</taxon>
        <taxon>Amphisphaeriales</taxon>
        <taxon>Apiosporaceae</taxon>
        <taxon>Apiospora</taxon>
    </lineage>
</organism>
<evidence type="ECO:0008006" key="3">
    <source>
        <dbReference type="Google" id="ProtNLM"/>
    </source>
</evidence>
<protein>
    <recommendedName>
        <fullName evidence="3">F-box domain-containing protein</fullName>
    </recommendedName>
</protein>
<reference evidence="1 2" key="1">
    <citation type="submission" date="2023-01" db="EMBL/GenBank/DDBJ databases">
        <title>Analysis of 21 Apiospora genomes using comparative genomics revels a genus with tremendous synthesis potential of carbohydrate active enzymes and secondary metabolites.</title>
        <authorList>
            <person name="Sorensen T."/>
        </authorList>
    </citation>
    <scope>NUCLEOTIDE SEQUENCE [LARGE SCALE GENOMIC DNA]</scope>
    <source>
        <strain evidence="1 2">CBS 114990</strain>
    </source>
</reference>
<proteinExistence type="predicted"/>
<dbReference type="EMBL" id="JAQQWN010000009">
    <property type="protein sequence ID" value="KAK8066540.1"/>
    <property type="molecule type" value="Genomic_DNA"/>
</dbReference>
<accession>A0ABR1V5S1</accession>
<dbReference type="Proteomes" id="UP001433268">
    <property type="component" value="Unassembled WGS sequence"/>
</dbReference>
<dbReference type="GeneID" id="92050661"/>